<dbReference type="AlphaFoldDB" id="A0A6D2IT51"/>
<accession>A0A6D2IT51</accession>
<reference evidence="2" key="1">
    <citation type="submission" date="2020-01" db="EMBL/GenBank/DDBJ databases">
        <authorList>
            <person name="Mishra B."/>
        </authorList>
    </citation>
    <scope>NUCLEOTIDE SEQUENCE [LARGE SCALE GENOMIC DNA]</scope>
</reference>
<comment type="caution">
    <text evidence="2">The sequence shown here is derived from an EMBL/GenBank/DDBJ whole genome shotgun (WGS) entry which is preliminary data.</text>
</comment>
<evidence type="ECO:0000313" key="3">
    <source>
        <dbReference type="Proteomes" id="UP000467841"/>
    </source>
</evidence>
<keyword evidence="3" id="KW-1185">Reference proteome</keyword>
<evidence type="ECO:0000313" key="2">
    <source>
        <dbReference type="EMBL" id="CAA7028279.1"/>
    </source>
</evidence>
<sequence>MGWVTKQFLNPKRKRSSDPGDEMQKRLCLESVSFAEDGFSRFEEKLKVLFEDGFNKLLCKQHQGVRTPNLWNLMRLMRRTSRLLKMVEPRRRLPRMPLLGRMLQPRRRMPLPRRTASEPFQTPQLKDEVSGEEEEEAASEEKVADNSTEKAATPKKKKAPARVSNNPSPKSSSRKKNQPAEPTRILQNRRQNPKYKQ</sequence>
<proteinExistence type="predicted"/>
<dbReference type="EMBL" id="CACVBM020001065">
    <property type="protein sequence ID" value="CAA7028279.1"/>
    <property type="molecule type" value="Genomic_DNA"/>
</dbReference>
<organism evidence="2 3">
    <name type="scientific">Microthlaspi erraticum</name>
    <dbReference type="NCBI Taxonomy" id="1685480"/>
    <lineage>
        <taxon>Eukaryota</taxon>
        <taxon>Viridiplantae</taxon>
        <taxon>Streptophyta</taxon>
        <taxon>Embryophyta</taxon>
        <taxon>Tracheophyta</taxon>
        <taxon>Spermatophyta</taxon>
        <taxon>Magnoliopsida</taxon>
        <taxon>eudicotyledons</taxon>
        <taxon>Gunneridae</taxon>
        <taxon>Pentapetalae</taxon>
        <taxon>rosids</taxon>
        <taxon>malvids</taxon>
        <taxon>Brassicales</taxon>
        <taxon>Brassicaceae</taxon>
        <taxon>Coluteocarpeae</taxon>
        <taxon>Microthlaspi</taxon>
    </lineage>
</organism>
<feature type="compositionally biased region" description="Basic and acidic residues" evidence="1">
    <location>
        <begin position="139"/>
        <end position="148"/>
    </location>
</feature>
<protein>
    <submittedName>
        <fullName evidence="2">Uncharacterized protein</fullName>
    </submittedName>
</protein>
<evidence type="ECO:0000256" key="1">
    <source>
        <dbReference type="SAM" id="MobiDB-lite"/>
    </source>
</evidence>
<dbReference type="Proteomes" id="UP000467841">
    <property type="component" value="Unassembled WGS sequence"/>
</dbReference>
<gene>
    <name evidence="2" type="ORF">MERR_LOCUS15514</name>
</gene>
<name>A0A6D2IT51_9BRAS</name>
<feature type="region of interest" description="Disordered" evidence="1">
    <location>
        <begin position="95"/>
        <end position="197"/>
    </location>
</feature>
<feature type="region of interest" description="Disordered" evidence="1">
    <location>
        <begin position="1"/>
        <end position="22"/>
    </location>
</feature>